<dbReference type="InterPro" id="IPR024515">
    <property type="entry name" value="DUF3397"/>
</dbReference>
<sequence length="130" mass="15002">MINFFAGIAATFVTVPVFGFILVYLISRFIVKNNRKSFFLSVDITTVFFLIAVHYLLLVIVGKSMLWLIILILVFSILLTGFVTWRKSHEIDTVKVLKKSWRFVFLASTFAYFLLLLIGLVQRIFVTTIN</sequence>
<keyword evidence="1" id="KW-0472">Membrane</keyword>
<feature type="transmembrane region" description="Helical" evidence="1">
    <location>
        <begin position="38"/>
        <end position="58"/>
    </location>
</feature>
<proteinExistence type="predicted"/>
<evidence type="ECO:0000313" key="3">
    <source>
        <dbReference type="Proteomes" id="UP001597227"/>
    </source>
</evidence>
<feature type="transmembrane region" description="Helical" evidence="1">
    <location>
        <begin position="103"/>
        <end position="125"/>
    </location>
</feature>
<dbReference type="Pfam" id="PF11877">
    <property type="entry name" value="DUF3397"/>
    <property type="match status" value="1"/>
</dbReference>
<accession>A0ABW4MJX4</accession>
<reference evidence="3" key="1">
    <citation type="journal article" date="2019" name="Int. J. Syst. Evol. Microbiol.">
        <title>The Global Catalogue of Microorganisms (GCM) 10K type strain sequencing project: providing services to taxonomists for standard genome sequencing and annotation.</title>
        <authorList>
            <consortium name="The Broad Institute Genomics Platform"/>
            <consortium name="The Broad Institute Genome Sequencing Center for Infectious Disease"/>
            <person name="Wu L."/>
            <person name="Ma J."/>
        </authorList>
    </citation>
    <scope>NUCLEOTIDE SEQUENCE [LARGE SCALE GENOMIC DNA]</scope>
    <source>
        <strain evidence="3">CCUG 15531</strain>
    </source>
</reference>
<organism evidence="2 3">
    <name type="scientific">Fredinandcohnia salidurans</name>
    <dbReference type="NCBI Taxonomy" id="2595041"/>
    <lineage>
        <taxon>Bacteria</taxon>
        <taxon>Bacillati</taxon>
        <taxon>Bacillota</taxon>
        <taxon>Bacilli</taxon>
        <taxon>Bacillales</taxon>
        <taxon>Bacillaceae</taxon>
        <taxon>Fredinandcohnia</taxon>
    </lineage>
</organism>
<gene>
    <name evidence="2" type="ORF">ACFSFW_03860</name>
</gene>
<evidence type="ECO:0000313" key="2">
    <source>
        <dbReference type="EMBL" id="MFD1777791.1"/>
    </source>
</evidence>
<feature type="transmembrane region" description="Helical" evidence="1">
    <location>
        <begin position="6"/>
        <end position="26"/>
    </location>
</feature>
<feature type="transmembrane region" description="Helical" evidence="1">
    <location>
        <begin position="64"/>
        <end position="83"/>
    </location>
</feature>
<name>A0ABW4MJX4_9BACI</name>
<dbReference type="EMBL" id="JBHUEK010000007">
    <property type="protein sequence ID" value="MFD1777791.1"/>
    <property type="molecule type" value="Genomic_DNA"/>
</dbReference>
<comment type="caution">
    <text evidence="2">The sequence shown here is derived from an EMBL/GenBank/DDBJ whole genome shotgun (WGS) entry which is preliminary data.</text>
</comment>
<dbReference type="Proteomes" id="UP001597227">
    <property type="component" value="Unassembled WGS sequence"/>
</dbReference>
<dbReference type="RefSeq" id="WP_304215791.1">
    <property type="nucleotide sequence ID" value="NZ_JBHUEK010000007.1"/>
</dbReference>
<evidence type="ECO:0000256" key="1">
    <source>
        <dbReference type="SAM" id="Phobius"/>
    </source>
</evidence>
<keyword evidence="1" id="KW-0812">Transmembrane</keyword>
<protein>
    <submittedName>
        <fullName evidence="2">DUF3397 domain-containing protein</fullName>
    </submittedName>
</protein>
<keyword evidence="3" id="KW-1185">Reference proteome</keyword>
<keyword evidence="1" id="KW-1133">Transmembrane helix</keyword>